<evidence type="ECO:0000313" key="3">
    <source>
        <dbReference type="Proteomes" id="UP000287651"/>
    </source>
</evidence>
<dbReference type="Pfam" id="PF00690">
    <property type="entry name" value="Cation_ATPase_N"/>
    <property type="match status" value="1"/>
</dbReference>
<dbReference type="AlphaFoldDB" id="A0A427A409"/>
<reference evidence="2 3" key="1">
    <citation type="journal article" date="2014" name="Agronomy (Basel)">
        <title>A Draft Genome Sequence for Ensete ventricosum, the Drought-Tolerant Tree Against Hunger.</title>
        <authorList>
            <person name="Harrison J."/>
            <person name="Moore K.A."/>
            <person name="Paszkiewicz K."/>
            <person name="Jones T."/>
            <person name="Grant M."/>
            <person name="Ambacheew D."/>
            <person name="Muzemil S."/>
            <person name="Studholme D.J."/>
        </authorList>
    </citation>
    <scope>NUCLEOTIDE SEQUENCE [LARGE SCALE GENOMIC DNA]</scope>
</reference>
<dbReference type="SUPFAM" id="SSF81665">
    <property type="entry name" value="Calcium ATPase, transmembrane domain M"/>
    <property type="match status" value="1"/>
</dbReference>
<evidence type="ECO:0000313" key="2">
    <source>
        <dbReference type="EMBL" id="RRT70944.1"/>
    </source>
</evidence>
<dbReference type="EMBL" id="AMZH03003858">
    <property type="protein sequence ID" value="RRT70944.1"/>
    <property type="molecule type" value="Genomic_DNA"/>
</dbReference>
<organism evidence="2 3">
    <name type="scientific">Ensete ventricosum</name>
    <name type="common">Abyssinian banana</name>
    <name type="synonym">Musa ensete</name>
    <dbReference type="NCBI Taxonomy" id="4639"/>
    <lineage>
        <taxon>Eukaryota</taxon>
        <taxon>Viridiplantae</taxon>
        <taxon>Streptophyta</taxon>
        <taxon>Embryophyta</taxon>
        <taxon>Tracheophyta</taxon>
        <taxon>Spermatophyta</taxon>
        <taxon>Magnoliopsida</taxon>
        <taxon>Liliopsida</taxon>
        <taxon>Zingiberales</taxon>
        <taxon>Musaceae</taxon>
        <taxon>Ensete</taxon>
    </lineage>
</organism>
<protein>
    <recommendedName>
        <fullName evidence="1">Cation-transporting P-type ATPase N-terminal domain-containing protein</fullName>
    </recommendedName>
</protein>
<accession>A0A427A409</accession>
<evidence type="ECO:0000259" key="1">
    <source>
        <dbReference type="Pfam" id="PF00690"/>
    </source>
</evidence>
<comment type="caution">
    <text evidence="2">The sequence shown here is derived from an EMBL/GenBank/DDBJ whole genome shotgun (WGS) entry which is preliminary data.</text>
</comment>
<sequence>MNDAYARSVFEVLEAFGVDPTKGLTDFQVAENAKIYGRNGTSSCFWCFK</sequence>
<proteinExistence type="predicted"/>
<name>A0A427A409_ENSVE</name>
<feature type="domain" description="Cation-transporting P-type ATPase N-terminal" evidence="1">
    <location>
        <begin position="5"/>
        <end position="39"/>
    </location>
</feature>
<dbReference type="InterPro" id="IPR023298">
    <property type="entry name" value="ATPase_P-typ_TM_dom_sf"/>
</dbReference>
<gene>
    <name evidence="2" type="ORF">B296_00008616</name>
</gene>
<dbReference type="Proteomes" id="UP000287651">
    <property type="component" value="Unassembled WGS sequence"/>
</dbReference>
<dbReference type="InterPro" id="IPR004014">
    <property type="entry name" value="ATPase_P-typ_cation-transptr_N"/>
</dbReference>